<reference evidence="8 9" key="1">
    <citation type="submission" date="2016-11" db="EMBL/GenBank/DDBJ databases">
        <authorList>
            <person name="Jaros S."/>
            <person name="Januszkiewicz K."/>
            <person name="Wedrychowicz H."/>
        </authorList>
    </citation>
    <scope>NUCLEOTIDE SEQUENCE [LARGE SCALE GENOMIC DNA]</scope>
    <source>
        <strain evidence="8 9">DSM 17477</strain>
    </source>
</reference>
<proteinExistence type="predicted"/>
<dbReference type="EMBL" id="FQZL01000031">
    <property type="protein sequence ID" value="SHJ69109.1"/>
    <property type="molecule type" value="Genomic_DNA"/>
</dbReference>
<protein>
    <recommendedName>
        <fullName evidence="1">site-specific DNA-methyltransferase (adenine-specific)</fullName>
        <ecNumber evidence="1">2.1.1.72</ecNumber>
    </recommendedName>
</protein>
<evidence type="ECO:0000313" key="9">
    <source>
        <dbReference type="Proteomes" id="UP000184052"/>
    </source>
</evidence>
<feature type="domain" description="Type II methyltransferase M.TaqI-like" evidence="7">
    <location>
        <begin position="366"/>
        <end position="540"/>
    </location>
</feature>
<dbReference type="SUPFAM" id="SSF53335">
    <property type="entry name" value="S-adenosyl-L-methionine-dependent methyltransferases"/>
    <property type="match status" value="1"/>
</dbReference>
<keyword evidence="6" id="KW-0175">Coiled coil</keyword>
<sequence length="1151" mass="133453">MNKTAIKNFAIWARRKLISDITYKAGLLGISDKGISEPLPISTDNIQFFDIGTGKPTEIANEEIKQRKALVARIREKESTSDYETAYQYVVEEVAYTWFNRLIAVRFMEVNDYLPSRVRVLSSEAQGKSEPDIVTTPFDTDMEFTAYEQDRIIQLKDENKLDELFRMLFIKQCNKLNEVLPGLFEKTSDYTEPLLSISFTDQEGIVNHLINDIAEEDFTEAVEIIGWLYQYYNTEPKDEVFALLKKKVKITKERIPAATQLFTPDWIVRYMVENSIGRLWVEGHPDKDLKSEWKYYLEETEQKEEVIVELGKIREDYKNLDIKDIKIIDPAMGSGHILVYAFEVLMQIYESQGYTQRDAATTIIENNLYGLDIDDRAYQLAYFAVMMKARKYDRRFLTREIVPQLYSPKSYKKGQELGSLINVDTLEQKPQEPKELTIFNLNWEKDINTWNFRRLLSQKYDVVITNPPYMGGRGMNAKLSDCVKKNYNDSKSDLFAVFIEKCLQMAKENAYTAMITQHAFMFLSSYEKLRGKLLYTDIINMAHLGARAFEEIGGEVVQTTSFVMRKSNIKNYKAIFTRLVDYNSQQEKEKAFLAKNDLYIAKKENFSKIPGSPIAYWVSEKMLMAFDIGETIGKCTEFDTKLGMSTNDNGRFLRKWYEIEIINFVKNRSNNDPSSYKEKWFPYSKGGGFRKWFGNVLEVINWENNGYEVKELASKLYGSYSRTCKNSQHFFREAITWNLIASGTSGFRYLPAGCVLGDAGPVCFSTQNTLYLLAFLNCNISKKILPIINPTINCSTGVINQLPIVIDNNKKSQVEILTTQNISHSKTDWDSFETSWDFKVHPLVEVREGNNLQSAFENWALECDERFNQLKANEKELNRIFIDIYGLQDELTTEVEENDVTVRRADLKREIKSLISYAVGCMFGRYSLDKDGLVYAGGQWNLSEYSSFIPDNDNCIPITDEEYFEDDIVGRFVEFVKAVYGKETLEENLDFITKALGGKGDTSREVIRNYFIKDFFKDHVKTYQKRPIYWLYDSGKQNGFKALIYLHRYTADTSGVVRVDYLHRIQKIYTSEIERMQDMIDNSSNAREVAQAEKRKEKLIKQLKETKEYDEKIAHIALSRIAIDLDDGVKVNYEKIQTGQDDKKLEILAKI</sequence>
<dbReference type="PROSITE" id="PS00092">
    <property type="entry name" value="N6_MTASE"/>
    <property type="match status" value="1"/>
</dbReference>
<dbReference type="InterPro" id="IPR050953">
    <property type="entry name" value="N4_N6_ade-DNA_methylase"/>
</dbReference>
<keyword evidence="4" id="KW-0949">S-adenosyl-L-methionine</keyword>
<dbReference type="NCBIfam" id="NF033452">
    <property type="entry name" value="BREX_1_MTaseX"/>
    <property type="match status" value="2"/>
</dbReference>
<evidence type="ECO:0000256" key="1">
    <source>
        <dbReference type="ARBA" id="ARBA00011900"/>
    </source>
</evidence>
<dbReference type="GO" id="GO:0032259">
    <property type="term" value="P:methylation"/>
    <property type="evidence" value="ECO:0007669"/>
    <property type="project" value="UniProtKB-KW"/>
</dbReference>
<dbReference type="InterPro" id="IPR029063">
    <property type="entry name" value="SAM-dependent_MTases_sf"/>
</dbReference>
<evidence type="ECO:0000256" key="4">
    <source>
        <dbReference type="ARBA" id="ARBA00022691"/>
    </source>
</evidence>
<gene>
    <name evidence="8" type="ORF">SAMN02745751_03147</name>
</gene>
<dbReference type="GO" id="GO:0006304">
    <property type="term" value="P:DNA modification"/>
    <property type="evidence" value="ECO:0007669"/>
    <property type="project" value="InterPro"/>
</dbReference>
<accession>A0A1M6LD31</accession>
<organism evidence="8 9">
    <name type="scientific">Dethiosulfatibacter aminovorans DSM 17477</name>
    <dbReference type="NCBI Taxonomy" id="1121476"/>
    <lineage>
        <taxon>Bacteria</taxon>
        <taxon>Bacillati</taxon>
        <taxon>Bacillota</taxon>
        <taxon>Tissierellia</taxon>
        <taxon>Dethiosulfatibacter</taxon>
    </lineage>
</organism>
<dbReference type="STRING" id="1121476.SAMN02745751_03147"/>
<keyword evidence="9" id="KW-1185">Reference proteome</keyword>
<comment type="catalytic activity">
    <reaction evidence="5">
        <text>a 2'-deoxyadenosine in DNA + S-adenosyl-L-methionine = an N(6)-methyl-2'-deoxyadenosine in DNA + S-adenosyl-L-homocysteine + H(+)</text>
        <dbReference type="Rhea" id="RHEA:15197"/>
        <dbReference type="Rhea" id="RHEA-COMP:12418"/>
        <dbReference type="Rhea" id="RHEA-COMP:12419"/>
        <dbReference type="ChEBI" id="CHEBI:15378"/>
        <dbReference type="ChEBI" id="CHEBI:57856"/>
        <dbReference type="ChEBI" id="CHEBI:59789"/>
        <dbReference type="ChEBI" id="CHEBI:90615"/>
        <dbReference type="ChEBI" id="CHEBI:90616"/>
        <dbReference type="EC" id="2.1.1.72"/>
    </reaction>
</comment>
<dbReference type="InterPro" id="IPR047939">
    <property type="entry name" value="BREX_1_PglX"/>
</dbReference>
<evidence type="ECO:0000256" key="2">
    <source>
        <dbReference type="ARBA" id="ARBA00022603"/>
    </source>
</evidence>
<keyword evidence="3" id="KW-0808">Transferase</keyword>
<dbReference type="InterPro" id="IPR002052">
    <property type="entry name" value="DNA_methylase_N6_adenine_CS"/>
</dbReference>
<dbReference type="EC" id="2.1.1.72" evidence="1"/>
<name>A0A1M6LD31_9FIRM</name>
<dbReference type="Gene3D" id="3.40.50.150">
    <property type="entry name" value="Vaccinia Virus protein VP39"/>
    <property type="match status" value="1"/>
</dbReference>
<evidence type="ECO:0000256" key="5">
    <source>
        <dbReference type="ARBA" id="ARBA00047942"/>
    </source>
</evidence>
<dbReference type="InterPro" id="IPR011639">
    <property type="entry name" value="MethylTrfase_TaqI-like_dom"/>
</dbReference>
<dbReference type="GO" id="GO:0009007">
    <property type="term" value="F:site-specific DNA-methyltransferase (adenine-specific) activity"/>
    <property type="evidence" value="ECO:0007669"/>
    <property type="project" value="UniProtKB-EC"/>
</dbReference>
<evidence type="ECO:0000259" key="7">
    <source>
        <dbReference type="Pfam" id="PF07669"/>
    </source>
</evidence>
<dbReference type="RefSeq" id="WP_073050523.1">
    <property type="nucleotide sequence ID" value="NZ_FQZL01000031.1"/>
</dbReference>
<dbReference type="PANTHER" id="PTHR33841:SF1">
    <property type="entry name" value="DNA METHYLTRANSFERASE A"/>
    <property type="match status" value="1"/>
</dbReference>
<dbReference type="Pfam" id="PF07669">
    <property type="entry name" value="Eco57I"/>
    <property type="match status" value="1"/>
</dbReference>
<dbReference type="OrthoDB" id="32195at2"/>
<evidence type="ECO:0000256" key="6">
    <source>
        <dbReference type="SAM" id="Coils"/>
    </source>
</evidence>
<dbReference type="GO" id="GO:0003676">
    <property type="term" value="F:nucleic acid binding"/>
    <property type="evidence" value="ECO:0007669"/>
    <property type="project" value="InterPro"/>
</dbReference>
<dbReference type="Proteomes" id="UP000184052">
    <property type="component" value="Unassembled WGS sequence"/>
</dbReference>
<dbReference type="PRINTS" id="PR00507">
    <property type="entry name" value="N12N6MTFRASE"/>
</dbReference>
<feature type="coiled-coil region" evidence="6">
    <location>
        <begin position="1073"/>
        <end position="1109"/>
    </location>
</feature>
<dbReference type="AlphaFoldDB" id="A0A1M6LD31"/>
<dbReference type="PANTHER" id="PTHR33841">
    <property type="entry name" value="DNA METHYLTRANSFERASE YEEA-RELATED"/>
    <property type="match status" value="1"/>
</dbReference>
<evidence type="ECO:0000313" key="8">
    <source>
        <dbReference type="EMBL" id="SHJ69109.1"/>
    </source>
</evidence>
<evidence type="ECO:0000256" key="3">
    <source>
        <dbReference type="ARBA" id="ARBA00022679"/>
    </source>
</evidence>
<keyword evidence="2 8" id="KW-0489">Methyltransferase</keyword>